<accession>A0ABV9FFN5</accession>
<evidence type="ECO:0000313" key="6">
    <source>
        <dbReference type="Proteomes" id="UP001596028"/>
    </source>
</evidence>
<keyword evidence="3" id="KW-0067">ATP-binding</keyword>
<proteinExistence type="predicted"/>
<name>A0ABV9FFN5_9BACL</name>
<evidence type="ECO:0000313" key="5">
    <source>
        <dbReference type="EMBL" id="MFC4600741.1"/>
    </source>
</evidence>
<dbReference type="EMBL" id="JBHSEP010000019">
    <property type="protein sequence ID" value="MFC4600741.1"/>
    <property type="molecule type" value="Genomic_DNA"/>
</dbReference>
<dbReference type="InterPro" id="IPR029000">
    <property type="entry name" value="Cyclophilin-like_dom_sf"/>
</dbReference>
<dbReference type="Gene3D" id="2.40.100.10">
    <property type="entry name" value="Cyclophilin-like"/>
    <property type="match status" value="1"/>
</dbReference>
<dbReference type="SMART" id="SM00797">
    <property type="entry name" value="AHS2"/>
    <property type="match status" value="1"/>
</dbReference>
<comment type="caution">
    <text evidence="5">The sequence shown here is derived from an EMBL/GenBank/DDBJ whole genome shotgun (WGS) entry which is preliminary data.</text>
</comment>
<feature type="domain" description="Carboxyltransferase" evidence="4">
    <location>
        <begin position="24"/>
        <end position="320"/>
    </location>
</feature>
<dbReference type="InterPro" id="IPR052708">
    <property type="entry name" value="PxpC"/>
</dbReference>
<dbReference type="Pfam" id="PF02626">
    <property type="entry name" value="CT_A_B"/>
    <property type="match status" value="1"/>
</dbReference>
<evidence type="ECO:0000256" key="2">
    <source>
        <dbReference type="ARBA" id="ARBA00022801"/>
    </source>
</evidence>
<dbReference type="Proteomes" id="UP001596028">
    <property type="component" value="Unassembled WGS sequence"/>
</dbReference>
<dbReference type="PANTHER" id="PTHR43309">
    <property type="entry name" value="5-OXOPROLINASE SUBUNIT C"/>
    <property type="match status" value="1"/>
</dbReference>
<dbReference type="RefSeq" id="WP_378100102.1">
    <property type="nucleotide sequence ID" value="NZ_JBHSEP010000019.1"/>
</dbReference>
<keyword evidence="6" id="KW-1185">Reference proteome</keyword>
<evidence type="ECO:0000256" key="1">
    <source>
        <dbReference type="ARBA" id="ARBA00022741"/>
    </source>
</evidence>
<organism evidence="5 6">
    <name type="scientific">Cohnella hongkongensis</name>
    <dbReference type="NCBI Taxonomy" id="178337"/>
    <lineage>
        <taxon>Bacteria</taxon>
        <taxon>Bacillati</taxon>
        <taxon>Bacillota</taxon>
        <taxon>Bacilli</taxon>
        <taxon>Bacillales</taxon>
        <taxon>Paenibacillaceae</taxon>
        <taxon>Cohnella</taxon>
    </lineage>
</organism>
<evidence type="ECO:0000256" key="3">
    <source>
        <dbReference type="ARBA" id="ARBA00022840"/>
    </source>
</evidence>
<dbReference type="NCBIfam" id="TIGR00724">
    <property type="entry name" value="urea_amlyse_rel"/>
    <property type="match status" value="1"/>
</dbReference>
<reference evidence="6" key="1">
    <citation type="journal article" date="2019" name="Int. J. Syst. Evol. Microbiol.">
        <title>The Global Catalogue of Microorganisms (GCM) 10K type strain sequencing project: providing services to taxonomists for standard genome sequencing and annotation.</title>
        <authorList>
            <consortium name="The Broad Institute Genomics Platform"/>
            <consortium name="The Broad Institute Genome Sequencing Center for Infectious Disease"/>
            <person name="Wu L."/>
            <person name="Ma J."/>
        </authorList>
    </citation>
    <scope>NUCLEOTIDE SEQUENCE [LARGE SCALE GENOMIC DNA]</scope>
    <source>
        <strain evidence="6">CCUG 49571</strain>
    </source>
</reference>
<keyword evidence="2" id="KW-0378">Hydrolase</keyword>
<sequence>MMMTILKPGLLTTVQDAGRYGAQRYGVIVGGAMDAFALRVANLLVGNEEGEAGLEMTTIGPEIDFPQPALISIGGGDLSPVLNGREAPLWRTIYVPARSRLVFGSAKRGCRAYLAVAGGVDVPVRMNSRSTCFRAGFGGFEGRALQAGDRIPIGLSSERSRRLAERLSLEEREGAAISGWSVAPELLPSYSDAPTVRAIADPELERFEPADAERFFREAYLVRSESDRMGYRLSGAELRLKEKRERASSAVTFGTVQVPPDGQPIVLMADRQTTGGYPIAAHVASVDLPLLAQTRLGGRIRFRLVALQEAQRQILIRENGIRTLRRGLERIQSAETGGRQA</sequence>
<protein>
    <submittedName>
        <fullName evidence="5">Biotin-dependent carboxyltransferase family protein</fullName>
    </submittedName>
</protein>
<evidence type="ECO:0000259" key="4">
    <source>
        <dbReference type="SMART" id="SM00797"/>
    </source>
</evidence>
<dbReference type="SUPFAM" id="SSF50891">
    <property type="entry name" value="Cyclophilin-like"/>
    <property type="match status" value="1"/>
</dbReference>
<keyword evidence="1" id="KW-0547">Nucleotide-binding</keyword>
<dbReference type="InterPro" id="IPR003778">
    <property type="entry name" value="CT_A_B"/>
</dbReference>
<dbReference type="PANTHER" id="PTHR43309:SF5">
    <property type="entry name" value="5-OXOPROLINASE SUBUNIT C"/>
    <property type="match status" value="1"/>
</dbReference>
<gene>
    <name evidence="5" type="ORF">ACFO3S_21030</name>
</gene>